<dbReference type="InterPro" id="IPR007227">
    <property type="entry name" value="Cell_shape_determining_MreD"/>
</dbReference>
<evidence type="ECO:0000256" key="2">
    <source>
        <dbReference type="ARBA" id="ARBA00022475"/>
    </source>
</evidence>
<evidence type="ECO:0000256" key="1">
    <source>
        <dbReference type="ARBA" id="ARBA00004651"/>
    </source>
</evidence>
<evidence type="ECO:0000256" key="3">
    <source>
        <dbReference type="ARBA" id="ARBA00022692"/>
    </source>
</evidence>
<feature type="transmembrane region" description="Helical" evidence="7">
    <location>
        <begin position="6"/>
        <end position="24"/>
    </location>
</feature>
<reference evidence="8" key="1">
    <citation type="submission" date="2020-05" db="EMBL/GenBank/DDBJ databases">
        <authorList>
            <person name="Chiriac C."/>
            <person name="Salcher M."/>
            <person name="Ghai R."/>
            <person name="Kavagutti S V."/>
        </authorList>
    </citation>
    <scope>NUCLEOTIDE SEQUENCE</scope>
</reference>
<keyword evidence="5 7" id="KW-1133">Transmembrane helix</keyword>
<name>A0A6J6MDM6_9ZZZZ</name>
<dbReference type="EMBL" id="CAEZWO010000169">
    <property type="protein sequence ID" value="CAB4672347.1"/>
    <property type="molecule type" value="Genomic_DNA"/>
</dbReference>
<feature type="transmembrane region" description="Helical" evidence="7">
    <location>
        <begin position="74"/>
        <end position="93"/>
    </location>
</feature>
<keyword evidence="6 7" id="KW-0472">Membrane</keyword>
<dbReference type="AlphaFoldDB" id="A0A6J6MDM6"/>
<accession>A0A6J6MDM6</accession>
<dbReference type="NCBIfam" id="TIGR03426">
    <property type="entry name" value="shape_MreD"/>
    <property type="match status" value="1"/>
</dbReference>
<dbReference type="EMBL" id="CAEZZR010000189">
    <property type="protein sequence ID" value="CAB4785497.1"/>
    <property type="molecule type" value="Genomic_DNA"/>
</dbReference>
<keyword evidence="2" id="KW-1003">Cell membrane</keyword>
<evidence type="ECO:0000313" key="13">
    <source>
        <dbReference type="EMBL" id="CAB4977213.1"/>
    </source>
</evidence>
<evidence type="ECO:0000313" key="9">
    <source>
        <dbReference type="EMBL" id="CAB4785497.1"/>
    </source>
</evidence>
<dbReference type="EMBL" id="CAFBMY010000112">
    <property type="protein sequence ID" value="CAB4928853.1"/>
    <property type="molecule type" value="Genomic_DNA"/>
</dbReference>
<keyword evidence="3 7" id="KW-0812">Transmembrane</keyword>
<evidence type="ECO:0000256" key="5">
    <source>
        <dbReference type="ARBA" id="ARBA00022989"/>
    </source>
</evidence>
<gene>
    <name evidence="8" type="ORF">UFOPK2254_01328</name>
    <name evidence="9" type="ORF">UFOPK2907_01426</name>
    <name evidence="10" type="ORF">UFOPK3197_00615</name>
    <name evidence="11" type="ORF">UFOPK3241_00693</name>
    <name evidence="12" type="ORF">UFOPK3707_00742</name>
    <name evidence="13" type="ORF">UFOPK3937_00525</name>
</gene>
<evidence type="ECO:0000256" key="4">
    <source>
        <dbReference type="ARBA" id="ARBA00022960"/>
    </source>
</evidence>
<sequence length="173" mass="18781">MNTRKNILSFPIFLLVFLIEESIFNQIHLPFGGFSLFLIFSLSWCALSTPETGAIAGFGAGLLMDLAPHSQGSVGQWTLVLIITGFGIAYLRYGDDSLRNSPLSLVVMVSLGVVVSLVLYVFAGALLGMDLGSSFQLMKTIIGNGVWTLAVTPFLLPIVSRLHGLIFETRELK</sequence>
<evidence type="ECO:0000256" key="7">
    <source>
        <dbReference type="SAM" id="Phobius"/>
    </source>
</evidence>
<evidence type="ECO:0000313" key="11">
    <source>
        <dbReference type="EMBL" id="CAB4842628.1"/>
    </source>
</evidence>
<evidence type="ECO:0000313" key="8">
    <source>
        <dbReference type="EMBL" id="CAB4672347.1"/>
    </source>
</evidence>
<feature type="transmembrane region" description="Helical" evidence="7">
    <location>
        <begin position="147"/>
        <end position="167"/>
    </location>
</feature>
<evidence type="ECO:0000313" key="12">
    <source>
        <dbReference type="EMBL" id="CAB4928853.1"/>
    </source>
</evidence>
<evidence type="ECO:0000256" key="6">
    <source>
        <dbReference type="ARBA" id="ARBA00023136"/>
    </source>
</evidence>
<organism evidence="8">
    <name type="scientific">freshwater metagenome</name>
    <dbReference type="NCBI Taxonomy" id="449393"/>
    <lineage>
        <taxon>unclassified sequences</taxon>
        <taxon>metagenomes</taxon>
        <taxon>ecological metagenomes</taxon>
    </lineage>
</organism>
<evidence type="ECO:0000313" key="10">
    <source>
        <dbReference type="EMBL" id="CAB4827477.1"/>
    </source>
</evidence>
<dbReference type="EMBL" id="CAFBOJ010000043">
    <property type="protein sequence ID" value="CAB4977213.1"/>
    <property type="molecule type" value="Genomic_DNA"/>
</dbReference>
<dbReference type="GO" id="GO:0008360">
    <property type="term" value="P:regulation of cell shape"/>
    <property type="evidence" value="ECO:0007669"/>
    <property type="project" value="UniProtKB-KW"/>
</dbReference>
<proteinExistence type="predicted"/>
<comment type="subcellular location">
    <subcellularLocation>
        <location evidence="1">Cell membrane</location>
        <topology evidence="1">Multi-pass membrane protein</topology>
    </subcellularLocation>
</comment>
<keyword evidence="4" id="KW-0133">Cell shape</keyword>
<feature type="transmembrane region" description="Helical" evidence="7">
    <location>
        <begin position="105"/>
        <end position="127"/>
    </location>
</feature>
<protein>
    <submittedName>
        <fullName evidence="8">Unannotated protein</fullName>
    </submittedName>
</protein>
<dbReference type="EMBL" id="CAFAZX010000031">
    <property type="protein sequence ID" value="CAB4842628.1"/>
    <property type="molecule type" value="Genomic_DNA"/>
</dbReference>
<dbReference type="GO" id="GO:0005886">
    <property type="term" value="C:plasma membrane"/>
    <property type="evidence" value="ECO:0007669"/>
    <property type="project" value="UniProtKB-SubCell"/>
</dbReference>
<dbReference type="EMBL" id="CAFABI010000055">
    <property type="protein sequence ID" value="CAB4827477.1"/>
    <property type="molecule type" value="Genomic_DNA"/>
</dbReference>